<dbReference type="Gene3D" id="1.20.120.330">
    <property type="entry name" value="Nucleotidyltransferases domain 2"/>
    <property type="match status" value="1"/>
</dbReference>
<dbReference type="Proteomes" id="UP000189670">
    <property type="component" value="Unassembled WGS sequence"/>
</dbReference>
<evidence type="ECO:0000259" key="2">
    <source>
        <dbReference type="Pfam" id="PF05168"/>
    </source>
</evidence>
<dbReference type="EMBL" id="ATBP01003242">
    <property type="protein sequence ID" value="ETR65072.1"/>
    <property type="molecule type" value="Genomic_DNA"/>
</dbReference>
<evidence type="ECO:0000313" key="3">
    <source>
        <dbReference type="EMBL" id="ETR65072.1"/>
    </source>
</evidence>
<sequence>MVKLQYEYNKNTNKLKDQNMKLVDDLLKKSKENIEAAKILFNNKLYNASANRSYYAAFHAAIASMNNANIIKISHTELMSHKSVQAIFVKELILKRKIFSSNIKSYLTDLLRVRNIADYHAKGISKKIASRQLNKSVEFVQRLAEEIEK</sequence>
<dbReference type="InterPro" id="IPR007842">
    <property type="entry name" value="HEPN_dom"/>
</dbReference>
<evidence type="ECO:0000256" key="1">
    <source>
        <dbReference type="ARBA" id="ARBA00038248"/>
    </source>
</evidence>
<feature type="domain" description="HEPN" evidence="2">
    <location>
        <begin position="24"/>
        <end position="142"/>
    </location>
</feature>
<accession>A0A1V1NR53</accession>
<name>A0A1V1NR53_9BACT</name>
<proteinExistence type="inferred from homology"/>
<dbReference type="Pfam" id="PF05168">
    <property type="entry name" value="HEPN"/>
    <property type="match status" value="1"/>
</dbReference>
<dbReference type="PANTHER" id="PTHR36565">
    <property type="entry name" value="UPF0332 PROTEIN TM_1000"/>
    <property type="match status" value="1"/>
</dbReference>
<dbReference type="PANTHER" id="PTHR36565:SF1">
    <property type="entry name" value="UPF0332 PROTEIN TM_1000"/>
    <property type="match status" value="1"/>
</dbReference>
<comment type="caution">
    <text evidence="3">The sequence shown here is derived from an EMBL/GenBank/DDBJ whole genome shotgun (WGS) entry which is preliminary data.</text>
</comment>
<gene>
    <name evidence="3" type="ORF">OMM_14860</name>
</gene>
<dbReference type="AlphaFoldDB" id="A0A1V1NR53"/>
<reference evidence="4" key="1">
    <citation type="submission" date="2012-11" db="EMBL/GenBank/DDBJ databases">
        <authorList>
            <person name="Lucero-Rivera Y.E."/>
            <person name="Tovar-Ramirez D."/>
        </authorList>
    </citation>
    <scope>NUCLEOTIDE SEQUENCE [LARGE SCALE GENOMIC DNA]</scope>
    <source>
        <strain evidence="4">Araruama</strain>
    </source>
</reference>
<evidence type="ECO:0000313" key="4">
    <source>
        <dbReference type="Proteomes" id="UP000189670"/>
    </source>
</evidence>
<comment type="similarity">
    <text evidence="1">Belongs to the UPF0332 family.</text>
</comment>
<protein>
    <submittedName>
        <fullName evidence="3">HEPN domain protein</fullName>
    </submittedName>
</protein>
<organism evidence="3 4">
    <name type="scientific">Candidatus Magnetoglobus multicellularis str. Araruama</name>
    <dbReference type="NCBI Taxonomy" id="890399"/>
    <lineage>
        <taxon>Bacteria</taxon>
        <taxon>Pseudomonadati</taxon>
        <taxon>Thermodesulfobacteriota</taxon>
        <taxon>Desulfobacteria</taxon>
        <taxon>Desulfobacterales</taxon>
        <taxon>Desulfobacteraceae</taxon>
        <taxon>Candidatus Magnetoglobus</taxon>
    </lineage>
</organism>
<dbReference type="InterPro" id="IPR052226">
    <property type="entry name" value="UPF0332_toxin"/>
</dbReference>